<organism evidence="6">
    <name type="scientific">Encephalitozoon cuniculi</name>
    <name type="common">Microsporidian parasite</name>
    <dbReference type="NCBI Taxonomy" id="6035"/>
    <lineage>
        <taxon>Eukaryota</taxon>
        <taxon>Fungi</taxon>
        <taxon>Fungi incertae sedis</taxon>
        <taxon>Microsporidia</taxon>
        <taxon>Unikaryonidae</taxon>
        <taxon>Encephalitozoon</taxon>
    </lineage>
</organism>
<dbReference type="CDD" id="cd20710">
    <property type="entry name" value="NOT1_connector"/>
    <property type="match status" value="1"/>
</dbReference>
<dbReference type="VEuPathDB" id="MicrosporidiaDB:M970_111370"/>
<dbReference type="InterPro" id="IPR040398">
    <property type="entry name" value="Not1"/>
</dbReference>
<dbReference type="GO" id="GO:0030015">
    <property type="term" value="C:CCR4-NOT core complex"/>
    <property type="evidence" value="ECO:0007669"/>
    <property type="project" value="InterPro"/>
</dbReference>
<dbReference type="Gene3D" id="1.25.40.840">
    <property type="entry name" value="CCR4-NOT transcription complex subunit 1 TTP binding domain"/>
    <property type="match status" value="1"/>
</dbReference>
<feature type="domain" description="CCR4-NOT transcription complex subunit 1" evidence="1">
    <location>
        <begin position="770"/>
        <end position="890"/>
    </location>
</feature>
<dbReference type="PANTHER" id="PTHR13162">
    <property type="entry name" value="CCR4-NOT TRANSCRIPTION COMPLEX"/>
    <property type="match status" value="1"/>
</dbReference>
<dbReference type="InterPro" id="IPR024557">
    <property type="entry name" value="CNOT1_dom_4"/>
</dbReference>
<dbReference type="VEuPathDB" id="MicrosporidiaDB:AEWQ_111370"/>
<evidence type="ECO:0000259" key="2">
    <source>
        <dbReference type="Pfam" id="PF16415"/>
    </source>
</evidence>
<proteinExistence type="predicted"/>
<dbReference type="InterPro" id="IPR032191">
    <property type="entry name" value="CNOT1_CAF1_bind"/>
</dbReference>
<dbReference type="EMBL" id="KC513604">
    <property type="protein sequence ID" value="AGE94835.1"/>
    <property type="molecule type" value="Genomic_DNA"/>
</dbReference>
<feature type="domain" description="CCR4-NOT transcription complex subunit 1 CAF1-binding" evidence="2">
    <location>
        <begin position="615"/>
        <end position="741"/>
    </location>
</feature>
<dbReference type="InterPro" id="IPR032194">
    <property type="entry name" value="CNOT1_HEAT"/>
</dbReference>
<evidence type="ECO:0000259" key="3">
    <source>
        <dbReference type="Pfam" id="PF16417"/>
    </source>
</evidence>
<protein>
    <submittedName>
        <fullName evidence="6">Not1-like general negative regulator of transcription subunit 1</fullName>
    </submittedName>
</protein>
<dbReference type="GO" id="GO:0017148">
    <property type="term" value="P:negative regulation of translation"/>
    <property type="evidence" value="ECO:0007669"/>
    <property type="project" value="InterPro"/>
</dbReference>
<dbReference type="Pfam" id="PF25097">
    <property type="entry name" value="ARM_Cnot1"/>
    <property type="match status" value="1"/>
</dbReference>
<feature type="domain" description="CCR4-NOT transcription complex subunit 1 HEAT repeat" evidence="4">
    <location>
        <begin position="218"/>
        <end position="352"/>
    </location>
</feature>
<dbReference type="GO" id="GO:0000932">
    <property type="term" value="C:P-body"/>
    <property type="evidence" value="ECO:0007669"/>
    <property type="project" value="TreeGrafter"/>
</dbReference>
<dbReference type="Gene3D" id="1.25.40.180">
    <property type="match status" value="1"/>
</dbReference>
<dbReference type="Pfam" id="PF16415">
    <property type="entry name" value="CNOT1_CAF1_bind"/>
    <property type="match status" value="1"/>
</dbReference>
<dbReference type="InterPro" id="IPR032193">
    <property type="entry name" value="CNOT1_TTP_bind"/>
</dbReference>
<evidence type="ECO:0000259" key="4">
    <source>
        <dbReference type="Pfam" id="PF16418"/>
    </source>
</evidence>
<feature type="domain" description="CCR4-NOT transcription complex subunit 1 TTP binding" evidence="3">
    <location>
        <begin position="388"/>
        <end position="518"/>
    </location>
</feature>
<gene>
    <name evidence="6" type="ORF">ECU11_1370</name>
</gene>
<dbReference type="InterPro" id="IPR038535">
    <property type="entry name" value="CNOT1_TTP_bind_sf"/>
</dbReference>
<dbReference type="VEuPathDB" id="MicrosporidiaDB:AEWR_111370"/>
<dbReference type="GO" id="GO:0000288">
    <property type="term" value="P:nuclear-transcribed mRNA catabolic process, deadenylation-dependent decay"/>
    <property type="evidence" value="ECO:0007669"/>
    <property type="project" value="TreeGrafter"/>
</dbReference>
<dbReference type="InterPro" id="IPR055454">
    <property type="entry name" value="CNOT1-like_NOT1_connector"/>
</dbReference>
<dbReference type="Pfam" id="PF16418">
    <property type="entry name" value="CNOT1_HEAT"/>
    <property type="match status" value="1"/>
</dbReference>
<accession>M1K753</accession>
<dbReference type="Pfam" id="PF16417">
    <property type="entry name" value="CNOT1_TTP_bind"/>
    <property type="match status" value="1"/>
</dbReference>
<evidence type="ECO:0000313" key="6">
    <source>
        <dbReference type="EMBL" id="AGE94835.1"/>
    </source>
</evidence>
<name>M1K753_ENCCN</name>
<sequence length="1461" mass="169245">MDEKIYRQEIKDVLEKSDPREVDRSFMDDALQRIRRRREVVPEEVARAILFMADFPDREWNLSAIVGAMKSNLEEINWRDVYSCFLDVNFSIWTLESLYVIIDCWVYISGIITVPYEIFFKRWKNERAQIYFLRLIIESDEKRTQLYSNVFFTRIVSIEDSRGHRFKNVMGYESNFNCVELFQCIGMLGSLPLIELIARKSPEWCAAGLGFVQPKFSRIFEELLMGFAKGAPNSFVFHVLFRSHPEMMLQKSLVLAKEGIPVSRLLDIFLEHKMLPLVSELLDPPELCFDIIVLSSIRDHLNLGIWLSNNLTTRKDDFVRSLVQYLDSKVSKHKEPEKMFPLNIEIMGTFTKAVEQYIRILKPETVVVYNEFKSRIPHGLRAQRSKEIRIEEEASSFISQIINSQRGIESSINQIKEFLRGNALSKELASRIFSALLENYGSLYKLPNSDLIALLYGGLIKERVFPKPYLRMAIEYIKGSLKHPENEREYSFGFRCLEVFLPSYPSILSEVEEIETVNNILIKKELVLMDSETHPMLELEDIVRLIFKCDARNESRATEVIKSLDLRRGDDIHRLSEALEQGLVGGEEIIMHIIRSTAFEDCRRFVEVVERLGKDFYLRFSRKSLEFLKMLLDYRCRSEVKVAKSLGLVLGRVMLAKNRIVTSEQFDFKKFVVKSVECRRILFGVSFISSFLRQGKCGIVFIPNNPWVMSILDLLSEIHSCTPRVVRDEIQGLFRHLSVELVPKPLKSLGLKSRKYLAEYIIEDSDLVVRHVISLALDLSVREICGAIVEKACSVAIQTGMALFKTMSVEKGMEYVLFRNMVVNLTKFLCLVSAQEPIKACISGNVSYFMKLCSLDFSTEKVFKIAMENQDVCCRLIQRAGVSKVSESISSCYSSLEYSIGKASHARLSLLEDPGHIEKIAIKAIDSNEYQEIKAHLVQLSKKIPYSKKNVIADEWHGLLKEGKEEVFRRILESVESSEDKDEECIRLCRYITGHLIKSGSKEDFLFRCMEKIFKISFKTQKEVLGWLIYSNDPRKFSISLVGKFIEHNLINVVEYDQALSKIPLADGNLDFVIALLASLITAEVQICTVYDFICTLEMLAGHSDNPKVFDFFQKISNLMMHIEAKGVSEYDEYVRNCRFTTVPEMFLPEFMERTDYPASLDIRSAFKVSWDHFIRHHRIPTAYCYLKIDPLPGLIKNRLYESIKDSFFVFLEAYRKRNYLFFKLYTRFIIKTLDVIEDTPNNRSLVYSILEVLSPSRVPGFTSCFLEILTHKFVSGFFDSEEGVVLVMEALRCGFYSTRLVYPITQIMQSFRRNPVHARMYSSYLTYCCPQEYPHIKNFINQFRDRIVPVEGQNSFFRLRTALQNRTSVKVTDLGIGKNLWVYLIDNLNEMDAVSSTVVESIKFMIERKMHLEEILTMLWIRMRAGGPPKALAACYDEISSFDFCRVFLKSLESHGYNKL</sequence>
<evidence type="ECO:0000259" key="5">
    <source>
        <dbReference type="Pfam" id="PF25097"/>
    </source>
</evidence>
<feature type="domain" description="CCR4-NOT transcription complex subunit 1-like NOT1 connector" evidence="5">
    <location>
        <begin position="1018"/>
        <end position="1104"/>
    </location>
</feature>
<dbReference type="GO" id="GO:0060090">
    <property type="term" value="F:molecular adaptor activity"/>
    <property type="evidence" value="ECO:0007669"/>
    <property type="project" value="TreeGrafter"/>
</dbReference>
<dbReference type="PANTHER" id="PTHR13162:SF8">
    <property type="entry name" value="CCR4-NOT TRANSCRIPTION COMPLEX SUBUNIT 1"/>
    <property type="match status" value="1"/>
</dbReference>
<dbReference type="Pfam" id="PF12842">
    <property type="entry name" value="DUF3819"/>
    <property type="match status" value="1"/>
</dbReference>
<dbReference type="VEuPathDB" id="MicrosporidiaDB:AEWD_111370"/>
<dbReference type="VEuPathDB" id="MicrosporidiaDB:ECU11_1370"/>
<evidence type="ECO:0000259" key="1">
    <source>
        <dbReference type="Pfam" id="PF12842"/>
    </source>
</evidence>
<reference evidence="6" key="1">
    <citation type="journal article" date="2013" name="Eukaryot. Cell">
        <title>Extremely Reduced Levels of Heterozygosity in the Vertebrate Pathogen Encephalitozoon cuniculi.</title>
        <authorList>
            <person name="Selman M."/>
            <person name="Sak B."/>
            <person name="Kvac M."/>
            <person name="Farinelli L."/>
            <person name="Weiss L.M."/>
            <person name="Corradi N."/>
        </authorList>
    </citation>
    <scope>NUCLEOTIDE SEQUENCE</scope>
</reference>